<evidence type="ECO:0000313" key="2">
    <source>
        <dbReference type="EMBL" id="ROI36365.1"/>
    </source>
</evidence>
<dbReference type="Proteomes" id="UP000281406">
    <property type="component" value="Unassembled WGS sequence"/>
</dbReference>
<sequence length="253" mass="27351">MIMDYPSNKYSVWILNLHALEHCITEDLASIWIQQYTSSTCDKVICPSRTTSRTFWTLQISLTSQAMHLQIFSVMDSMIYQSKLIFDVPQGSLAEFLDYALLLAGSSFTVRKMEEDAIPKHFFGQSGPPRSPAYPIIMVASPVFPVPSCPVVPTPEPDHKMAAMPESSAKMAAVPESSAKMAATPESSANIPATPESPAFTDTTPESPAFTDTTPESPAFTDTTPESQAFTGASRESSAIIGATSVGSGCHER</sequence>
<reference evidence="2 3" key="1">
    <citation type="submission" date="2018-10" db="EMBL/GenBank/DDBJ databases">
        <title>Genome assembly for a Yunnan-Guizhou Plateau 3E fish, Anabarilius grahami (Regan), and its evolutionary and genetic applications.</title>
        <authorList>
            <person name="Jiang W."/>
        </authorList>
    </citation>
    <scope>NUCLEOTIDE SEQUENCE [LARGE SCALE GENOMIC DNA]</scope>
    <source>
        <strain evidence="2">AG-KIZ</strain>
        <tissue evidence="2">Muscle</tissue>
    </source>
</reference>
<feature type="compositionally biased region" description="Polar residues" evidence="1">
    <location>
        <begin position="200"/>
        <end position="237"/>
    </location>
</feature>
<dbReference type="EMBL" id="RJVU01072388">
    <property type="protein sequence ID" value="ROI36365.1"/>
    <property type="molecule type" value="Genomic_DNA"/>
</dbReference>
<keyword evidence="3" id="KW-1185">Reference proteome</keyword>
<protein>
    <submittedName>
        <fullName evidence="2">Uncharacterized protein</fullName>
    </submittedName>
</protein>
<evidence type="ECO:0000313" key="3">
    <source>
        <dbReference type="Proteomes" id="UP000281406"/>
    </source>
</evidence>
<name>A0A3N0XID5_ANAGA</name>
<comment type="caution">
    <text evidence="2">The sequence shown here is derived from an EMBL/GenBank/DDBJ whole genome shotgun (WGS) entry which is preliminary data.</text>
</comment>
<gene>
    <name evidence="2" type="ORF">DPX16_11306</name>
</gene>
<accession>A0A3N0XID5</accession>
<proteinExistence type="predicted"/>
<organism evidence="2 3">
    <name type="scientific">Anabarilius grahami</name>
    <name type="common">Kanglang fish</name>
    <name type="synonym">Barilius grahami</name>
    <dbReference type="NCBI Taxonomy" id="495550"/>
    <lineage>
        <taxon>Eukaryota</taxon>
        <taxon>Metazoa</taxon>
        <taxon>Chordata</taxon>
        <taxon>Craniata</taxon>
        <taxon>Vertebrata</taxon>
        <taxon>Euteleostomi</taxon>
        <taxon>Actinopterygii</taxon>
        <taxon>Neopterygii</taxon>
        <taxon>Teleostei</taxon>
        <taxon>Ostariophysi</taxon>
        <taxon>Cypriniformes</taxon>
        <taxon>Xenocyprididae</taxon>
        <taxon>Xenocypridinae</taxon>
        <taxon>Xenocypridinae incertae sedis</taxon>
        <taxon>Anabarilius</taxon>
    </lineage>
</organism>
<dbReference type="AlphaFoldDB" id="A0A3N0XID5"/>
<evidence type="ECO:0000256" key="1">
    <source>
        <dbReference type="SAM" id="MobiDB-lite"/>
    </source>
</evidence>
<feature type="region of interest" description="Disordered" evidence="1">
    <location>
        <begin position="157"/>
        <end position="253"/>
    </location>
</feature>